<evidence type="ECO:0000313" key="2">
    <source>
        <dbReference type="EMBL" id="RKT58243.1"/>
    </source>
</evidence>
<keyword evidence="3" id="KW-1185">Reference proteome</keyword>
<dbReference type="AlphaFoldDB" id="A0A495WBX2"/>
<dbReference type="Pfam" id="PF12697">
    <property type="entry name" value="Abhydrolase_6"/>
    <property type="match status" value="1"/>
</dbReference>
<sequence length="240" mass="25048">MSAPLYFLPGWCLGRGPLQSTVDALGGQFFDLPGYREAAPESDFDAAVAAVAARLPDGATLAGWSIGAQLALAVAARHPAKVGRLVLVAGTASFVQRDGWPDAMPPATLAEFSAAVIADAAGMLPRFVGGFNRGDTQAKEVSRRILELADPLPPAAVLADGLAWLRDVDLRSDATRVTAPTLLVHGDADPLMPAGAARALATLIPGARPAWFTGCAHAPFLSRADDFIAELRRFIDEPTA</sequence>
<dbReference type="Proteomes" id="UP000270626">
    <property type="component" value="Unassembled WGS sequence"/>
</dbReference>
<protein>
    <submittedName>
        <fullName evidence="2">Pimeloyl-[acyl-carrier protein] methyl ester esterase</fullName>
    </submittedName>
</protein>
<dbReference type="OrthoDB" id="9798888at2"/>
<dbReference type="InterPro" id="IPR050228">
    <property type="entry name" value="Carboxylesterase_BioH"/>
</dbReference>
<dbReference type="Gene3D" id="3.40.50.1820">
    <property type="entry name" value="alpha/beta hydrolase"/>
    <property type="match status" value="1"/>
</dbReference>
<evidence type="ECO:0000313" key="3">
    <source>
        <dbReference type="Proteomes" id="UP000270626"/>
    </source>
</evidence>
<dbReference type="InterPro" id="IPR029058">
    <property type="entry name" value="AB_hydrolase_fold"/>
</dbReference>
<dbReference type="EMBL" id="RBXP01000015">
    <property type="protein sequence ID" value="RKT58243.1"/>
    <property type="molecule type" value="Genomic_DNA"/>
</dbReference>
<dbReference type="RefSeq" id="WP_121458499.1">
    <property type="nucleotide sequence ID" value="NZ_RBXP01000015.1"/>
</dbReference>
<accession>A0A495WBX2</accession>
<dbReference type="PANTHER" id="PTHR43194:SF5">
    <property type="entry name" value="PIMELOYL-[ACYL-CARRIER PROTEIN] METHYL ESTER ESTERASE"/>
    <property type="match status" value="1"/>
</dbReference>
<dbReference type="PRINTS" id="PR00111">
    <property type="entry name" value="ABHYDROLASE"/>
</dbReference>
<reference evidence="2 3" key="1">
    <citation type="submission" date="2018-10" db="EMBL/GenBank/DDBJ databases">
        <title>Genomic Encyclopedia of Type Strains, Phase IV (KMG-IV): sequencing the most valuable type-strain genomes for metagenomic binning, comparative biology and taxonomic classification.</title>
        <authorList>
            <person name="Goeker M."/>
        </authorList>
    </citation>
    <scope>NUCLEOTIDE SEQUENCE [LARGE SCALE GENOMIC DNA]</scope>
    <source>
        <strain evidence="2 3">DSM 23841</strain>
    </source>
</reference>
<feature type="domain" description="AB hydrolase-1" evidence="1">
    <location>
        <begin position="6"/>
        <end position="229"/>
    </location>
</feature>
<name>A0A495WBX2_9RHOO</name>
<evidence type="ECO:0000259" key="1">
    <source>
        <dbReference type="Pfam" id="PF12697"/>
    </source>
</evidence>
<organism evidence="2 3">
    <name type="scientific">Azonexus fungiphilus</name>
    <dbReference type="NCBI Taxonomy" id="146940"/>
    <lineage>
        <taxon>Bacteria</taxon>
        <taxon>Pseudomonadati</taxon>
        <taxon>Pseudomonadota</taxon>
        <taxon>Betaproteobacteria</taxon>
        <taxon>Rhodocyclales</taxon>
        <taxon>Azonexaceae</taxon>
        <taxon>Azonexus</taxon>
    </lineage>
</organism>
<comment type="caution">
    <text evidence="2">The sequence shown here is derived from an EMBL/GenBank/DDBJ whole genome shotgun (WGS) entry which is preliminary data.</text>
</comment>
<dbReference type="SUPFAM" id="SSF53474">
    <property type="entry name" value="alpha/beta-Hydrolases"/>
    <property type="match status" value="1"/>
</dbReference>
<dbReference type="PANTHER" id="PTHR43194">
    <property type="entry name" value="HYDROLASE ALPHA/BETA FOLD FAMILY"/>
    <property type="match status" value="1"/>
</dbReference>
<proteinExistence type="predicted"/>
<dbReference type="InterPro" id="IPR000073">
    <property type="entry name" value="AB_hydrolase_1"/>
</dbReference>
<gene>
    <name evidence="2" type="ORF">DFR40_2187</name>
</gene>